<dbReference type="GO" id="GO:0015276">
    <property type="term" value="F:ligand-gated monoatomic ion channel activity"/>
    <property type="evidence" value="ECO:0007669"/>
    <property type="project" value="InterPro"/>
</dbReference>
<feature type="domain" description="Ionotropic glutamate receptor C-terminal" evidence="22">
    <location>
        <begin position="446"/>
        <end position="827"/>
    </location>
</feature>
<name>A0A811JQX0_9BILA</name>
<organism evidence="24 25">
    <name type="scientific">Bursaphelenchus okinawaensis</name>
    <dbReference type="NCBI Taxonomy" id="465554"/>
    <lineage>
        <taxon>Eukaryota</taxon>
        <taxon>Metazoa</taxon>
        <taxon>Ecdysozoa</taxon>
        <taxon>Nematoda</taxon>
        <taxon>Chromadorea</taxon>
        <taxon>Rhabditida</taxon>
        <taxon>Tylenchina</taxon>
        <taxon>Tylenchomorpha</taxon>
        <taxon>Aphelenchoidea</taxon>
        <taxon>Aphelenchoididae</taxon>
        <taxon>Bursaphelenchus</taxon>
    </lineage>
</organism>
<evidence type="ECO:0000256" key="7">
    <source>
        <dbReference type="ARBA" id="ARBA00023018"/>
    </source>
</evidence>
<dbReference type="SMART" id="SM00918">
    <property type="entry name" value="Lig_chan-Glu_bd"/>
    <property type="match status" value="1"/>
</dbReference>
<evidence type="ECO:0000256" key="1">
    <source>
        <dbReference type="ARBA" id="ARBA00004651"/>
    </source>
</evidence>
<sequence>MIIYKLVICFLIIRPVDGFTFTFGAILRQKEDAHIRGALNFAVGWLNANLKSAGKFGLKVQSIQPGDHYGAVQSTCKLLEKEKIFGLFAPAENTLSAQLTQLANSLDLPLFTVVDDFSVPHPLDPLNENRNKFSSKIEMFPRVQLNDAISDMIQHWRWNRVIVVYSEVERVIRLIPFLERELYSNIRFQFVQVEHGNYLAATKQIKQLEDCTDIQQGDCQQFSRILVDMNPKDTYDFLLAALQMGFIELKHWFLLTSMDLRTMDMSLFRHNHARFISLELVSPEFLKKENRFNFEEFKHQIASNWTFENGDTQALKMSEAILAFDSVVLVANSLQKMTEIYPLKTEIHSIRCRSMTRGFIPYRYGRILIDTVKNNTVLGLSGDLSRVGRAFGASSFSFRINLLGFTGRIDDIGYWEAQTDVHVNMSHDSKAQIQHNVKVSDELKPHFRVTTIMERPYVMLKKNHFELDQNAQFEGFCIDLLHELSNDLGFTYTIHVVRDNKYGNDIFGNGSWDGMIGEILRGEADMVVAPFTANFRRAEVVDFTKPFLSLGISILFKIPADHQPDLFSFLNPLSLEIWVSIVLSICGLSVGMYICAQITPYEWNLNFSCCTAHQPHPAATYTAEDAPIQLSNNYSFWNTLWYVMSTMLKGGCDFGPRAVSTRMLGGTWWMFTLVIVSAYTANLAAVLTVSKPHIPIRSLDDLANQSDILYGTIRGGSTMQFFQESKIPSHQKMWRFMQLKDVFVRSNREGVQKVMNHNYAYLMESTSLEYEVQQNCNLTQIGGVLGSKGYGIALQKGSEWTDRISKQILLYQKRGIIEMKKQKWWRSKGATCAGMGSSVKQQRVSLNLYNVSGLFLILFSGLVFSTVSVVVEYYCRSRKVGKNEIKEELRMALNMTNVNEHRTRKERKKPNKRESSA</sequence>
<dbReference type="InterPro" id="IPR001508">
    <property type="entry name" value="Iono_Glu_rcpt_met"/>
</dbReference>
<evidence type="ECO:0000313" key="25">
    <source>
        <dbReference type="Proteomes" id="UP000614601"/>
    </source>
</evidence>
<comment type="similarity">
    <text evidence="2">Belongs to the glutamate-gated ion channel (TC 1.A.10.1) family.</text>
</comment>
<dbReference type="AlphaFoldDB" id="A0A811JQX0"/>
<comment type="subcellular location">
    <subcellularLocation>
        <location evidence="1">Cell membrane</location>
        <topology evidence="1">Multi-pass membrane protein</topology>
    </subcellularLocation>
    <subcellularLocation>
        <location evidence="15">Postsynaptic cell membrane</location>
    </subcellularLocation>
</comment>
<feature type="signal peptide" evidence="21">
    <location>
        <begin position="1"/>
        <end position="18"/>
    </location>
</feature>
<proteinExistence type="inferred from homology"/>
<feature type="compositionally biased region" description="Basic residues" evidence="19">
    <location>
        <begin position="902"/>
        <end position="911"/>
    </location>
</feature>
<evidence type="ECO:0000256" key="20">
    <source>
        <dbReference type="SAM" id="Phobius"/>
    </source>
</evidence>
<feature type="disulfide bond" evidence="18">
    <location>
        <begin position="776"/>
        <end position="832"/>
    </location>
</feature>
<evidence type="ECO:0000256" key="13">
    <source>
        <dbReference type="ARBA" id="ARBA00023286"/>
    </source>
</evidence>
<keyword evidence="25" id="KW-1185">Reference proteome</keyword>
<dbReference type="FunFam" id="3.40.190.10:FF:000439">
    <property type="entry name" value="GLutamate Receptor family (AMPA)"/>
    <property type="match status" value="1"/>
</dbReference>
<protein>
    <submittedName>
        <fullName evidence="24">Uncharacterized protein</fullName>
    </submittedName>
</protein>
<dbReference type="EMBL" id="CAJFDH010000001">
    <property type="protein sequence ID" value="CAD5205798.1"/>
    <property type="molecule type" value="Genomic_DNA"/>
</dbReference>
<feature type="binding site" evidence="16">
    <location>
        <position position="537"/>
    </location>
    <ligand>
        <name>L-glutamate</name>
        <dbReference type="ChEBI" id="CHEBI:29985"/>
    </ligand>
</feature>
<feature type="binding site" evidence="16">
    <location>
        <position position="532"/>
    </location>
    <ligand>
        <name>L-glutamate</name>
        <dbReference type="ChEBI" id="CHEBI:29985"/>
    </ligand>
</feature>
<evidence type="ECO:0000256" key="21">
    <source>
        <dbReference type="SAM" id="SignalP"/>
    </source>
</evidence>
<dbReference type="SUPFAM" id="SSF53850">
    <property type="entry name" value="Periplasmic binding protein-like II"/>
    <property type="match status" value="1"/>
</dbReference>
<reference evidence="24" key="1">
    <citation type="submission" date="2020-09" db="EMBL/GenBank/DDBJ databases">
        <authorList>
            <person name="Kikuchi T."/>
        </authorList>
    </citation>
    <scope>NUCLEOTIDE SEQUENCE</scope>
    <source>
        <strain evidence="24">SH1</strain>
    </source>
</reference>
<keyword evidence="4" id="KW-1003">Cell membrane</keyword>
<evidence type="ECO:0000256" key="16">
    <source>
        <dbReference type="PIRSR" id="PIRSR601508-1"/>
    </source>
</evidence>
<dbReference type="Proteomes" id="UP000783686">
    <property type="component" value="Unassembled WGS sequence"/>
</dbReference>
<evidence type="ECO:0000256" key="3">
    <source>
        <dbReference type="ARBA" id="ARBA00022448"/>
    </source>
</evidence>
<dbReference type="InterPro" id="IPR019594">
    <property type="entry name" value="Glu/Gly-bd"/>
</dbReference>
<dbReference type="PANTHER" id="PTHR18966">
    <property type="entry name" value="IONOTROPIC GLUTAMATE RECEPTOR"/>
    <property type="match status" value="1"/>
</dbReference>
<dbReference type="Gene3D" id="3.40.190.10">
    <property type="entry name" value="Periplasmic binding protein-like II"/>
    <property type="match status" value="2"/>
</dbReference>
<feature type="transmembrane region" description="Helical" evidence="20">
    <location>
        <begin position="577"/>
        <end position="596"/>
    </location>
</feature>
<feature type="binding site" evidence="16">
    <location>
        <position position="717"/>
    </location>
    <ligand>
        <name>L-glutamate</name>
        <dbReference type="ChEBI" id="CHEBI:29985"/>
    </ligand>
</feature>
<accession>A0A811JQX0</accession>
<evidence type="ECO:0000313" key="24">
    <source>
        <dbReference type="EMBL" id="CAD5205798.1"/>
    </source>
</evidence>
<keyword evidence="11" id="KW-0325">Glycoprotein</keyword>
<dbReference type="InterPro" id="IPR001828">
    <property type="entry name" value="ANF_lig-bd_rcpt"/>
</dbReference>
<dbReference type="Pfam" id="PF10613">
    <property type="entry name" value="Lig_chan-Glu_bd"/>
    <property type="match status" value="1"/>
</dbReference>
<feature type="disulfide bond" evidence="18">
    <location>
        <begin position="76"/>
        <end position="352"/>
    </location>
</feature>
<dbReference type="FunFam" id="1.10.287.70:FF:000105">
    <property type="entry name" value="Eye-enriched kainate receptor, isoform A"/>
    <property type="match status" value="1"/>
</dbReference>
<dbReference type="FunFam" id="3.40.190.10:FF:000024">
    <property type="entry name" value="Glutamate receptor, ionotropic, delta 1"/>
    <property type="match status" value="1"/>
</dbReference>
<evidence type="ECO:0000256" key="4">
    <source>
        <dbReference type="ARBA" id="ARBA00022475"/>
    </source>
</evidence>
<dbReference type="GO" id="GO:0045211">
    <property type="term" value="C:postsynaptic membrane"/>
    <property type="evidence" value="ECO:0007669"/>
    <property type="project" value="UniProtKB-SubCell"/>
</dbReference>
<evidence type="ECO:0000256" key="10">
    <source>
        <dbReference type="ARBA" id="ARBA00023170"/>
    </source>
</evidence>
<feature type="binding site" evidence="16">
    <location>
        <position position="718"/>
    </location>
    <ligand>
        <name>L-glutamate</name>
        <dbReference type="ChEBI" id="CHEBI:29985"/>
    </ligand>
</feature>
<evidence type="ECO:0000256" key="6">
    <source>
        <dbReference type="ARBA" id="ARBA00022989"/>
    </source>
</evidence>
<dbReference type="Proteomes" id="UP000614601">
    <property type="component" value="Unassembled WGS sequence"/>
</dbReference>
<evidence type="ECO:0000256" key="11">
    <source>
        <dbReference type="ARBA" id="ARBA00023180"/>
    </source>
</evidence>
<dbReference type="EMBL" id="CAJFCW020000001">
    <property type="protein sequence ID" value="CAG9079282.1"/>
    <property type="molecule type" value="Genomic_DNA"/>
</dbReference>
<evidence type="ECO:0000256" key="15">
    <source>
        <dbReference type="ARBA" id="ARBA00034100"/>
    </source>
</evidence>
<evidence type="ECO:0000256" key="8">
    <source>
        <dbReference type="ARBA" id="ARBA00023065"/>
    </source>
</evidence>
<dbReference type="CDD" id="cd13714">
    <property type="entry name" value="PBP2_iGluR_Kainate"/>
    <property type="match status" value="1"/>
</dbReference>
<keyword evidence="3" id="KW-0813">Transport</keyword>
<keyword evidence="21" id="KW-0732">Signal</keyword>
<keyword evidence="10" id="KW-0675">Receptor</keyword>
<feature type="region of interest" description="Disordered" evidence="19">
    <location>
        <begin position="897"/>
        <end position="917"/>
    </location>
</feature>
<dbReference type="SMART" id="SM00079">
    <property type="entry name" value="PBPe"/>
    <property type="match status" value="1"/>
</dbReference>
<keyword evidence="5 20" id="KW-0812">Transmembrane</keyword>
<dbReference type="Pfam" id="PF01094">
    <property type="entry name" value="ANF_receptor"/>
    <property type="match status" value="1"/>
</dbReference>
<evidence type="ECO:0000256" key="5">
    <source>
        <dbReference type="ARBA" id="ARBA00022692"/>
    </source>
</evidence>
<feature type="binding site" evidence="16">
    <location>
        <position position="530"/>
    </location>
    <ligand>
        <name>L-glutamate</name>
        <dbReference type="ChEBI" id="CHEBI:29985"/>
    </ligand>
</feature>
<dbReference type="OrthoDB" id="5984008at2759"/>
<keyword evidence="14" id="KW-0407">Ion channel</keyword>
<keyword evidence="8" id="KW-0406">Ion transport</keyword>
<evidence type="ECO:0000256" key="14">
    <source>
        <dbReference type="ARBA" id="ARBA00023303"/>
    </source>
</evidence>
<keyword evidence="6 20" id="KW-1133">Transmembrane helix</keyword>
<evidence type="ECO:0000259" key="23">
    <source>
        <dbReference type="SMART" id="SM00918"/>
    </source>
</evidence>
<evidence type="ECO:0000256" key="19">
    <source>
        <dbReference type="SAM" id="MobiDB-lite"/>
    </source>
</evidence>
<feature type="domain" description="Ionotropic glutamate receptor L-glutamate and glycine-binding" evidence="23">
    <location>
        <begin position="456"/>
        <end position="521"/>
    </location>
</feature>
<dbReference type="Gene3D" id="3.40.50.2300">
    <property type="match status" value="2"/>
</dbReference>
<gene>
    <name evidence="24" type="ORF">BOKJ2_LOCUS482</name>
</gene>
<dbReference type="SUPFAM" id="SSF53822">
    <property type="entry name" value="Periplasmic binding protein-like I"/>
    <property type="match status" value="1"/>
</dbReference>
<comment type="caution">
    <text evidence="24">The sequence shown here is derived from an EMBL/GenBank/DDBJ whole genome shotgun (WGS) entry which is preliminary data.</text>
</comment>
<dbReference type="PRINTS" id="PR00177">
    <property type="entry name" value="NMDARECEPTOR"/>
</dbReference>
<dbReference type="InterPro" id="IPR015683">
    <property type="entry name" value="Ionotropic_Glu_rcpt"/>
</dbReference>
<feature type="transmembrane region" description="Helical" evidence="20">
    <location>
        <begin position="848"/>
        <end position="875"/>
    </location>
</feature>
<keyword evidence="18" id="KW-1015">Disulfide bond</keyword>
<evidence type="ECO:0000259" key="22">
    <source>
        <dbReference type="SMART" id="SM00079"/>
    </source>
</evidence>
<keyword evidence="13" id="KW-1071">Ligand-gated ion channel</keyword>
<dbReference type="Gene3D" id="1.10.287.70">
    <property type="match status" value="1"/>
</dbReference>
<keyword evidence="7" id="KW-0770">Synapse</keyword>
<evidence type="ECO:0000256" key="2">
    <source>
        <dbReference type="ARBA" id="ARBA00008685"/>
    </source>
</evidence>
<evidence type="ECO:0000256" key="18">
    <source>
        <dbReference type="PIRSR" id="PIRSR601508-3"/>
    </source>
</evidence>
<evidence type="ECO:0000256" key="12">
    <source>
        <dbReference type="ARBA" id="ARBA00023257"/>
    </source>
</evidence>
<dbReference type="InterPro" id="IPR028082">
    <property type="entry name" value="Peripla_BP_I"/>
</dbReference>
<evidence type="ECO:0000256" key="17">
    <source>
        <dbReference type="PIRSR" id="PIRSR601508-2"/>
    </source>
</evidence>
<keyword evidence="12" id="KW-0628">Postsynaptic cell membrane</keyword>
<feature type="site" description="Crucial to convey clamshell closure to channel opening" evidence="17">
    <location>
        <position position="696"/>
    </location>
</feature>
<keyword evidence="9 20" id="KW-0472">Membrane</keyword>
<feature type="binding site" evidence="16">
    <location>
        <position position="764"/>
    </location>
    <ligand>
        <name>L-glutamate</name>
        <dbReference type="ChEBI" id="CHEBI:29985"/>
    </ligand>
</feature>
<evidence type="ECO:0000256" key="9">
    <source>
        <dbReference type="ARBA" id="ARBA00023136"/>
    </source>
</evidence>
<dbReference type="GO" id="GO:0038023">
    <property type="term" value="F:signaling receptor activity"/>
    <property type="evidence" value="ECO:0007669"/>
    <property type="project" value="InterPro"/>
</dbReference>
<feature type="transmembrane region" description="Helical" evidence="20">
    <location>
        <begin position="667"/>
        <end position="689"/>
    </location>
</feature>
<dbReference type="Pfam" id="PF00060">
    <property type="entry name" value="Lig_chan"/>
    <property type="match status" value="1"/>
</dbReference>
<feature type="chain" id="PRO_5036220770" evidence="21">
    <location>
        <begin position="19"/>
        <end position="917"/>
    </location>
</feature>
<dbReference type="InterPro" id="IPR001320">
    <property type="entry name" value="Iontro_rcpt_C"/>
</dbReference>